<organism evidence="1">
    <name type="scientific">bioreactor metagenome</name>
    <dbReference type="NCBI Taxonomy" id="1076179"/>
    <lineage>
        <taxon>unclassified sequences</taxon>
        <taxon>metagenomes</taxon>
        <taxon>ecological metagenomes</taxon>
    </lineage>
</organism>
<dbReference type="EMBL" id="VSSQ01096312">
    <property type="protein sequence ID" value="MPN40112.1"/>
    <property type="molecule type" value="Genomic_DNA"/>
</dbReference>
<name>A0A645HNS9_9ZZZZ</name>
<proteinExistence type="predicted"/>
<evidence type="ECO:0000313" key="1">
    <source>
        <dbReference type="EMBL" id="MPN40112.1"/>
    </source>
</evidence>
<dbReference type="AlphaFoldDB" id="A0A645HNS9"/>
<comment type="caution">
    <text evidence="1">The sequence shown here is derived from an EMBL/GenBank/DDBJ whole genome shotgun (WGS) entry which is preliminary data.</text>
</comment>
<accession>A0A645HNS9</accession>
<protein>
    <submittedName>
        <fullName evidence="1">Uncharacterized protein</fullName>
    </submittedName>
</protein>
<sequence>MHFPHALCFVGIGFYDLKLGLKAYISVSDDFFRFAYFGNSDHHILHIRKLPFNLCNILYPCIAKKIMSVFNEGFNNRQFSTKPFCYNANINA</sequence>
<gene>
    <name evidence="1" type="ORF">SDC9_187647</name>
</gene>
<reference evidence="1" key="1">
    <citation type="submission" date="2019-08" db="EMBL/GenBank/DDBJ databases">
        <authorList>
            <person name="Kucharzyk K."/>
            <person name="Murdoch R.W."/>
            <person name="Higgins S."/>
            <person name="Loffler F."/>
        </authorList>
    </citation>
    <scope>NUCLEOTIDE SEQUENCE</scope>
</reference>